<sequence length="217" mass="24971">MKFFKNVECLSIGKLLDNSSDFVDKHLRRIQNTLYGLFGISLLIVGRRLRLVKQFRLLHEIPDIYIAKQISLRGRVRDVSSSGILHVQHIPVIQLPLLHVSKKQAGDAPLPTIPVKLIGTQISESQHQEAIAVLKQLIDQNVWFKMFYREPAVSSERKEVLKCLHCLVSKQNVSAMYHTISCVILILRTEHEHTVFWERCSFVKLGVIHERWSFVGS</sequence>
<name>A0ABP0GF21_CLALP</name>
<protein>
    <submittedName>
        <fullName evidence="1">Uncharacterized protein</fullName>
    </submittedName>
</protein>
<dbReference type="InterPro" id="IPR042421">
    <property type="entry name" value="C3orf33-like"/>
</dbReference>
<dbReference type="PANTHER" id="PTHR28434:SF1">
    <property type="entry name" value="PROTEIN C3ORF33"/>
    <property type="match status" value="1"/>
</dbReference>
<gene>
    <name evidence="1" type="ORF">CVLEPA_LOCUS21420</name>
</gene>
<dbReference type="Proteomes" id="UP001642483">
    <property type="component" value="Unassembled WGS sequence"/>
</dbReference>
<evidence type="ECO:0000313" key="2">
    <source>
        <dbReference type="Proteomes" id="UP001642483"/>
    </source>
</evidence>
<accession>A0ABP0GF21</accession>
<proteinExistence type="predicted"/>
<evidence type="ECO:0000313" key="1">
    <source>
        <dbReference type="EMBL" id="CAK8689404.1"/>
    </source>
</evidence>
<reference evidence="1 2" key="1">
    <citation type="submission" date="2024-02" db="EMBL/GenBank/DDBJ databases">
        <authorList>
            <person name="Daric V."/>
            <person name="Darras S."/>
        </authorList>
    </citation>
    <scope>NUCLEOTIDE SEQUENCE [LARGE SCALE GENOMIC DNA]</scope>
</reference>
<organism evidence="1 2">
    <name type="scientific">Clavelina lepadiformis</name>
    <name type="common">Light-bulb sea squirt</name>
    <name type="synonym">Ascidia lepadiformis</name>
    <dbReference type="NCBI Taxonomy" id="159417"/>
    <lineage>
        <taxon>Eukaryota</taxon>
        <taxon>Metazoa</taxon>
        <taxon>Chordata</taxon>
        <taxon>Tunicata</taxon>
        <taxon>Ascidiacea</taxon>
        <taxon>Aplousobranchia</taxon>
        <taxon>Clavelinidae</taxon>
        <taxon>Clavelina</taxon>
    </lineage>
</organism>
<keyword evidence="2" id="KW-1185">Reference proteome</keyword>
<comment type="caution">
    <text evidence="1">The sequence shown here is derived from an EMBL/GenBank/DDBJ whole genome shotgun (WGS) entry which is preliminary data.</text>
</comment>
<dbReference type="EMBL" id="CAWYQH010000108">
    <property type="protein sequence ID" value="CAK8689404.1"/>
    <property type="molecule type" value="Genomic_DNA"/>
</dbReference>
<dbReference type="PANTHER" id="PTHR28434">
    <property type="entry name" value="PROTEIN C3ORF33"/>
    <property type="match status" value="1"/>
</dbReference>